<protein>
    <submittedName>
        <fullName evidence="1">Uncharacterized protein</fullName>
    </submittedName>
</protein>
<comment type="caution">
    <text evidence="1">The sequence shown here is derived from an EMBL/GenBank/DDBJ whole genome shotgun (WGS) entry which is preliminary data.</text>
</comment>
<dbReference type="AlphaFoldDB" id="A0A2A2EZX5"/>
<dbReference type="EMBL" id="NSKD01000007">
    <property type="protein sequence ID" value="PAU78726.1"/>
    <property type="molecule type" value="Genomic_DNA"/>
</dbReference>
<dbReference type="Proteomes" id="UP000218896">
    <property type="component" value="Unassembled WGS sequence"/>
</dbReference>
<organism evidence="1 2">
    <name type="scientific">Halovibrio salipaludis</name>
    <dbReference type="NCBI Taxonomy" id="2032626"/>
    <lineage>
        <taxon>Bacteria</taxon>
        <taxon>Pseudomonadati</taxon>
        <taxon>Pseudomonadota</taxon>
        <taxon>Gammaproteobacteria</taxon>
        <taxon>Oceanospirillales</taxon>
        <taxon>Halomonadaceae</taxon>
        <taxon>Halovibrio</taxon>
    </lineage>
</organism>
<evidence type="ECO:0000313" key="2">
    <source>
        <dbReference type="Proteomes" id="UP000218896"/>
    </source>
</evidence>
<accession>A0A2A2EZX5</accession>
<keyword evidence="2" id="KW-1185">Reference proteome</keyword>
<proteinExistence type="predicted"/>
<gene>
    <name evidence="1" type="ORF">CK501_13660</name>
</gene>
<name>A0A2A2EZX5_9GAMM</name>
<reference evidence="1 2" key="1">
    <citation type="submission" date="2017-08" db="EMBL/GenBank/DDBJ databases">
        <title>Halovibrio sewagensis sp. nov., isolated from wastewater of high salinity.</title>
        <authorList>
            <person name="Dong X."/>
            <person name="Zhang G."/>
        </authorList>
    </citation>
    <scope>NUCLEOTIDE SEQUENCE [LARGE SCALE GENOMIC DNA]</scope>
    <source>
        <strain evidence="1 2">YL5-2</strain>
    </source>
</reference>
<evidence type="ECO:0000313" key="1">
    <source>
        <dbReference type="EMBL" id="PAU78726.1"/>
    </source>
</evidence>
<sequence>MLAVPGSATAFWGDTLVMEPQPFRQERVLEGRTFQYNDESFIQRNSFTARAPELHAAPVPRDHIEGTGGSTRTRELFLDASVRVTRQFDDEGTLDFQYRFRRSEDFDGRYTRNLLGIGVHPGGGFQARLMADVRGDKSRIDLQPELGWQDDAGNAARFAVVLPEYLFNSKQDEDQYLSEPITLFSAGEWHPSADSTLRSYISASPETELEIPSLERRFRDESLQGGASIQYRPCERSRLRWLAEGLATNRHESATTSNRSAAMERRAWRSRIALTLGGDPVSQWRLGGEFLSLSEKGALIGGAQQLSSRDEHLVFAGLTTPLSPDWHFAPELFISHVDGESLTGIDRRRTNQDGTYAKASLPFTWSPGNGARLTLNPTVELHSAAFGGGNLRVRIPL</sequence>